<name>A0A1T4VP41_9BACT</name>
<dbReference type="PANTHER" id="PTHR12526">
    <property type="entry name" value="GLYCOSYLTRANSFERASE"/>
    <property type="match status" value="1"/>
</dbReference>
<organism evidence="2 3">
    <name type="scientific">Desulfobaculum bizertense DSM 18034</name>
    <dbReference type="NCBI Taxonomy" id="1121442"/>
    <lineage>
        <taxon>Bacteria</taxon>
        <taxon>Pseudomonadati</taxon>
        <taxon>Thermodesulfobacteriota</taxon>
        <taxon>Desulfovibrionia</taxon>
        <taxon>Desulfovibrionales</taxon>
        <taxon>Desulfovibrionaceae</taxon>
        <taxon>Desulfobaculum</taxon>
    </lineage>
</organism>
<keyword evidence="3" id="KW-1185">Reference proteome</keyword>
<feature type="domain" description="Glycosyltransferase subfamily 4-like N-terminal" evidence="1">
    <location>
        <begin position="17"/>
        <end position="169"/>
    </location>
</feature>
<dbReference type="OrthoDB" id="9806653at2"/>
<dbReference type="CDD" id="cd03811">
    <property type="entry name" value="GT4_GT28_WabH-like"/>
    <property type="match status" value="1"/>
</dbReference>
<dbReference type="Pfam" id="PF13439">
    <property type="entry name" value="Glyco_transf_4"/>
    <property type="match status" value="1"/>
</dbReference>
<keyword evidence="2" id="KW-0808">Transferase</keyword>
<dbReference type="Proteomes" id="UP000189733">
    <property type="component" value="Unassembled WGS sequence"/>
</dbReference>
<dbReference type="Pfam" id="PF13692">
    <property type="entry name" value="Glyco_trans_1_4"/>
    <property type="match status" value="1"/>
</dbReference>
<dbReference type="InterPro" id="IPR028098">
    <property type="entry name" value="Glyco_trans_4-like_N"/>
</dbReference>
<accession>A0A1T4VP41</accession>
<protein>
    <submittedName>
        <fullName evidence="2">Glycosyltransferase involved in cell wall bisynthesis</fullName>
    </submittedName>
</protein>
<dbReference type="AlphaFoldDB" id="A0A1T4VP41"/>
<dbReference type="Gene3D" id="3.40.50.2000">
    <property type="entry name" value="Glycogen Phosphorylase B"/>
    <property type="match status" value="2"/>
</dbReference>
<gene>
    <name evidence="2" type="ORF">SAMN02745702_00645</name>
</gene>
<sequence>MPKPETILQLDLGREWRGGQRQVLYLCRHLAHSGKYRPIIATPEGSPLADAAREAEVEVISLPSRFEWHPGSIYKLLRRIASDHIRFVQTHCARSASLGAALKVLSREDFALIHSRRVSYRPGRGWSHKKYDLADAVVCVSAEIAETMRESGLEPEHVSVIHSGIDPRRYPRHVIESKNSLHVGMVGALTPQKGHGVFLNALGLMNAMRDVPDWHASIVGDGRLRKDLEMQAKKLGLEASVRFLGYRESSSVLPDFDLLVVPSVDGEGSSGVIKEGWAAGVPVVCSDLPSNLELVEPGKSGESFRSQDTEALALLLADLMQDAQREGDWLPNLVAQGDERLKLFTDVAMAESYMRLYARFVA</sequence>
<dbReference type="STRING" id="1121442.SAMN02745702_00645"/>
<dbReference type="SUPFAM" id="SSF53756">
    <property type="entry name" value="UDP-Glycosyltransferase/glycogen phosphorylase"/>
    <property type="match status" value="1"/>
</dbReference>
<dbReference type="EMBL" id="FUYA01000002">
    <property type="protein sequence ID" value="SKA66689.1"/>
    <property type="molecule type" value="Genomic_DNA"/>
</dbReference>
<proteinExistence type="predicted"/>
<dbReference type="RefSeq" id="WP_078683964.1">
    <property type="nucleotide sequence ID" value="NZ_FUYA01000002.1"/>
</dbReference>
<reference evidence="2 3" key="1">
    <citation type="submission" date="2017-02" db="EMBL/GenBank/DDBJ databases">
        <authorList>
            <person name="Peterson S.W."/>
        </authorList>
    </citation>
    <scope>NUCLEOTIDE SEQUENCE [LARGE SCALE GENOMIC DNA]</scope>
    <source>
        <strain evidence="2 3">DSM 18034</strain>
    </source>
</reference>
<dbReference type="GO" id="GO:0016757">
    <property type="term" value="F:glycosyltransferase activity"/>
    <property type="evidence" value="ECO:0007669"/>
    <property type="project" value="UniProtKB-ARBA"/>
</dbReference>
<evidence type="ECO:0000313" key="3">
    <source>
        <dbReference type="Proteomes" id="UP000189733"/>
    </source>
</evidence>
<evidence type="ECO:0000313" key="2">
    <source>
        <dbReference type="EMBL" id="SKA66689.1"/>
    </source>
</evidence>
<evidence type="ECO:0000259" key="1">
    <source>
        <dbReference type="Pfam" id="PF13439"/>
    </source>
</evidence>
<dbReference type="PANTHER" id="PTHR12526:SF630">
    <property type="entry name" value="GLYCOSYLTRANSFERASE"/>
    <property type="match status" value="1"/>
</dbReference>